<evidence type="ECO:0000256" key="6">
    <source>
        <dbReference type="RuleBase" id="RU003690"/>
    </source>
</evidence>
<dbReference type="SUPFAM" id="SSF51445">
    <property type="entry name" value="(Trans)glycosidases"/>
    <property type="match status" value="1"/>
</dbReference>
<keyword evidence="10" id="KW-1185">Reference proteome</keyword>
<sequence length="512" mass="58672">MLWVKIFKFSFLVELFVAFTEVDAKMSFPLAEGDDSFVRGTFPDDFIWGAATAAFQIEGAWDEDGKGPSIWDTFCHIGGKIHNNDTGDVACDSYHKIDEDIALLKNLGVGYYRFSISWSRVLPLGTTDKVNPLGVEYYNNLINAMLSNGIKPAVTLYHFDLPQALQDKGGWRNPNMPDIFNDYARFCFKEFGDRVGIWITINEPHEEALDAYGLGAFAPGIKEMDAGPYQAGHNMLLAHAKAWHTYDKEFRSAQQGTVSLVVNAQWYEPKTNKEEDIKAADRGMQWFLGWMAHPVFIGDYPEVMKTRILKKSKAKGIPSRLPAFTEEQKRSLKGTSDFLALNFYSVSYAEHHDLSKDENVTWGYFTDQEMKASRDPSWLKGDPSWLYCVPWGMRKMLVWLKEQYNNPEIIITENGFSVHGEHDLELPVALDDKDRVTYLRGYINEALKAVKLDSVKLKGYFVWSLMDNFEWDDGYRFRFGIHHVNFDDPKRPRTPKRSAQVYKEIVANNGFP</sequence>
<dbReference type="EMBL" id="CALNXI010000148">
    <property type="protein sequence ID" value="CAH3020457.1"/>
    <property type="molecule type" value="Genomic_DNA"/>
</dbReference>
<accession>A0ABN8LXY0</accession>
<evidence type="ECO:0000256" key="1">
    <source>
        <dbReference type="ARBA" id="ARBA00010838"/>
    </source>
</evidence>
<dbReference type="Proteomes" id="UP001159427">
    <property type="component" value="Unassembled WGS sequence"/>
</dbReference>
<dbReference type="EC" id="3.2.1.21" evidence="2"/>
<feature type="active site" description="Nucleophile" evidence="5">
    <location>
        <position position="413"/>
    </location>
</feature>
<evidence type="ECO:0000256" key="5">
    <source>
        <dbReference type="PROSITE-ProRule" id="PRU10055"/>
    </source>
</evidence>
<dbReference type="PANTHER" id="PTHR10353:SF36">
    <property type="entry name" value="LP05116P"/>
    <property type="match status" value="1"/>
</dbReference>
<evidence type="ECO:0000313" key="9">
    <source>
        <dbReference type="EMBL" id="CAH3020457.1"/>
    </source>
</evidence>
<dbReference type="InterPro" id="IPR017853">
    <property type="entry name" value="GH"/>
</dbReference>
<evidence type="ECO:0000256" key="4">
    <source>
        <dbReference type="ARBA" id="ARBA00023295"/>
    </source>
</evidence>
<dbReference type="InterPro" id="IPR018120">
    <property type="entry name" value="Glyco_hydro_1_AS"/>
</dbReference>
<comment type="caution">
    <text evidence="9">The sequence shown here is derived from an EMBL/GenBank/DDBJ whole genome shotgun (WGS) entry which is preliminary data.</text>
</comment>
<evidence type="ECO:0000256" key="3">
    <source>
        <dbReference type="ARBA" id="ARBA00022801"/>
    </source>
</evidence>
<keyword evidence="4 7" id="KW-0326">Glycosidase</keyword>
<dbReference type="Gene3D" id="3.20.20.80">
    <property type="entry name" value="Glycosidases"/>
    <property type="match status" value="1"/>
</dbReference>
<dbReference type="Pfam" id="PF00232">
    <property type="entry name" value="Glyco_hydro_1"/>
    <property type="match status" value="1"/>
</dbReference>
<dbReference type="PROSITE" id="PS00653">
    <property type="entry name" value="GLYCOSYL_HYDROL_F1_2"/>
    <property type="match status" value="1"/>
</dbReference>
<dbReference type="InterPro" id="IPR033132">
    <property type="entry name" value="GH_1_N_CS"/>
</dbReference>
<dbReference type="PROSITE" id="PS00572">
    <property type="entry name" value="GLYCOSYL_HYDROL_F1_1"/>
    <property type="match status" value="1"/>
</dbReference>
<keyword evidence="8" id="KW-0732">Signal</keyword>
<organism evidence="9 10">
    <name type="scientific">Porites evermanni</name>
    <dbReference type="NCBI Taxonomy" id="104178"/>
    <lineage>
        <taxon>Eukaryota</taxon>
        <taxon>Metazoa</taxon>
        <taxon>Cnidaria</taxon>
        <taxon>Anthozoa</taxon>
        <taxon>Hexacorallia</taxon>
        <taxon>Scleractinia</taxon>
        <taxon>Fungiina</taxon>
        <taxon>Poritidae</taxon>
        <taxon>Porites</taxon>
    </lineage>
</organism>
<gene>
    <name evidence="9" type="ORF">PEVE_00007231</name>
</gene>
<keyword evidence="3 7" id="KW-0378">Hydrolase</keyword>
<dbReference type="PANTHER" id="PTHR10353">
    <property type="entry name" value="GLYCOSYL HYDROLASE"/>
    <property type="match status" value="1"/>
</dbReference>
<reference evidence="9 10" key="1">
    <citation type="submission" date="2022-05" db="EMBL/GenBank/DDBJ databases">
        <authorList>
            <consortium name="Genoscope - CEA"/>
            <person name="William W."/>
        </authorList>
    </citation>
    <scope>NUCLEOTIDE SEQUENCE [LARGE SCALE GENOMIC DNA]</scope>
</reference>
<comment type="similarity">
    <text evidence="1 6">Belongs to the glycosyl hydrolase 1 family.</text>
</comment>
<proteinExistence type="inferred from homology"/>
<evidence type="ECO:0000313" key="10">
    <source>
        <dbReference type="Proteomes" id="UP001159427"/>
    </source>
</evidence>
<evidence type="ECO:0000256" key="7">
    <source>
        <dbReference type="RuleBase" id="RU004468"/>
    </source>
</evidence>
<protein>
    <recommendedName>
        <fullName evidence="2">beta-glucosidase</fullName>
        <ecNumber evidence="2">3.2.1.21</ecNumber>
    </recommendedName>
</protein>
<feature type="signal peptide" evidence="8">
    <location>
        <begin position="1"/>
        <end position="24"/>
    </location>
</feature>
<evidence type="ECO:0000256" key="8">
    <source>
        <dbReference type="SAM" id="SignalP"/>
    </source>
</evidence>
<dbReference type="PRINTS" id="PR00131">
    <property type="entry name" value="GLHYDRLASE1"/>
</dbReference>
<feature type="chain" id="PRO_5045551240" description="beta-glucosidase" evidence="8">
    <location>
        <begin position="25"/>
        <end position="512"/>
    </location>
</feature>
<dbReference type="InterPro" id="IPR001360">
    <property type="entry name" value="Glyco_hydro_1"/>
</dbReference>
<evidence type="ECO:0000256" key="2">
    <source>
        <dbReference type="ARBA" id="ARBA00012744"/>
    </source>
</evidence>
<name>A0ABN8LXY0_9CNID</name>